<dbReference type="AlphaFoldDB" id="A0A1I3A4R0"/>
<evidence type="ECO:0008006" key="3">
    <source>
        <dbReference type="Google" id="ProtNLM"/>
    </source>
</evidence>
<gene>
    <name evidence="1" type="ORF">SAMN04488021_11269</name>
</gene>
<organism evidence="1 2">
    <name type="scientific">Paracoccus aminovorans</name>
    <dbReference type="NCBI Taxonomy" id="34004"/>
    <lineage>
        <taxon>Bacteria</taxon>
        <taxon>Pseudomonadati</taxon>
        <taxon>Pseudomonadota</taxon>
        <taxon>Alphaproteobacteria</taxon>
        <taxon>Rhodobacterales</taxon>
        <taxon>Paracoccaceae</taxon>
        <taxon>Paracoccus</taxon>
    </lineage>
</organism>
<accession>A0A1I3A4R0</accession>
<reference evidence="1 2" key="1">
    <citation type="submission" date="2016-10" db="EMBL/GenBank/DDBJ databases">
        <authorList>
            <person name="de Groot N.N."/>
        </authorList>
    </citation>
    <scope>NUCLEOTIDE SEQUENCE [LARGE SCALE GENOMIC DNA]</scope>
    <source>
        <strain evidence="1 2">DSM 8537</strain>
    </source>
</reference>
<dbReference type="Proteomes" id="UP000183635">
    <property type="component" value="Unassembled WGS sequence"/>
</dbReference>
<proteinExistence type="predicted"/>
<keyword evidence="2" id="KW-1185">Reference proteome</keyword>
<dbReference type="EMBL" id="FOPU01000012">
    <property type="protein sequence ID" value="SFH44729.1"/>
    <property type="molecule type" value="Genomic_DNA"/>
</dbReference>
<evidence type="ECO:0000313" key="2">
    <source>
        <dbReference type="Proteomes" id="UP000183635"/>
    </source>
</evidence>
<protein>
    <recommendedName>
        <fullName evidence="3">Nucleoside-triphosphatase THEP1</fullName>
    </recommendedName>
</protein>
<dbReference type="RefSeq" id="WP_074967355.1">
    <property type="nucleotide sequence ID" value="NZ_CBCRYP010000010.1"/>
</dbReference>
<dbReference type="OrthoDB" id="5918880at2"/>
<sequence length="168" mass="17322">MLGYVTLEESAGAADRLLAAAAATLQAEGLRLAGAVQHNLERGAGRECDMLLRILGTDSVIGITQDLGSCAQGCRLDTGALAQAVALAEGVLAQGADLVIVNKFGKQECFGNGFRAFIAEALARDIPVLLSVAEEQLAGFRAFAGDLAQPVAAEAALDWCRSHVRAAA</sequence>
<dbReference type="InterPro" id="IPR018912">
    <property type="entry name" value="DUF2478"/>
</dbReference>
<dbReference type="Pfam" id="PF10649">
    <property type="entry name" value="DUF2478"/>
    <property type="match status" value="1"/>
</dbReference>
<name>A0A1I3A4R0_9RHOB</name>
<dbReference type="STRING" id="34004.SAMN04488021_11269"/>
<evidence type="ECO:0000313" key="1">
    <source>
        <dbReference type="EMBL" id="SFH44729.1"/>
    </source>
</evidence>